<keyword evidence="5" id="KW-0315">Glutamine amidotransferase</keyword>
<evidence type="ECO:0000256" key="3">
    <source>
        <dbReference type="ARBA" id="ARBA00038493"/>
    </source>
</evidence>
<evidence type="ECO:0000256" key="2">
    <source>
        <dbReference type="ARBA" id="ARBA00023239"/>
    </source>
</evidence>
<dbReference type="InterPro" id="IPR050325">
    <property type="entry name" value="Prot/Nucl_acid_deglycase"/>
</dbReference>
<reference evidence="6" key="1">
    <citation type="journal article" date="2019" name="Int. J. Syst. Evol. Microbiol.">
        <title>The Global Catalogue of Microorganisms (GCM) 10K type strain sequencing project: providing services to taxonomists for standard genome sequencing and annotation.</title>
        <authorList>
            <consortium name="The Broad Institute Genomics Platform"/>
            <consortium name="The Broad Institute Genome Sequencing Center for Infectious Disease"/>
            <person name="Wu L."/>
            <person name="Ma J."/>
        </authorList>
    </citation>
    <scope>NUCLEOTIDE SEQUENCE [LARGE SCALE GENOMIC DNA]</scope>
    <source>
        <strain evidence="6">KCTC 52487</strain>
    </source>
</reference>
<evidence type="ECO:0000256" key="1">
    <source>
        <dbReference type="ARBA" id="ARBA00023016"/>
    </source>
</evidence>
<dbReference type="PANTHER" id="PTHR48094">
    <property type="entry name" value="PROTEIN/NUCLEIC ACID DEGLYCASE DJ-1-RELATED"/>
    <property type="match status" value="1"/>
</dbReference>
<organism evidence="5 6">
    <name type="scientific">Hyphobacterium vulgare</name>
    <dbReference type="NCBI Taxonomy" id="1736751"/>
    <lineage>
        <taxon>Bacteria</taxon>
        <taxon>Pseudomonadati</taxon>
        <taxon>Pseudomonadota</taxon>
        <taxon>Alphaproteobacteria</taxon>
        <taxon>Maricaulales</taxon>
        <taxon>Maricaulaceae</taxon>
        <taxon>Hyphobacterium</taxon>
    </lineage>
</organism>
<sequence length="281" mass="30171">MKRWLVYGLFGVLALVALVGFGVPRALTAAGLHAHYEVPPMDLSGRRALIITTSHATLDPSGAATGVFASEMTAPYYAFLDAGMEVDIASIRGGAIPIEPASLRWPLISPPDRRFLDDPQFLSRVERSLEIELVDIEDYDIVFLAGGWGAAYDFAQSDALGDQISRAYAAGAVVGGVCHGPLGLLPARAPDGTPLVEGRRVTAVTDKQVQELNIEITPRHPERDLRAAGALFEAETAFRDFFATHVVVDGRIVTGQNQNSGAEAAHRMMEVVLTDNHETAP</sequence>
<dbReference type="InterPro" id="IPR029062">
    <property type="entry name" value="Class_I_gatase-like"/>
</dbReference>
<evidence type="ECO:0000313" key="6">
    <source>
        <dbReference type="Proteomes" id="UP001595379"/>
    </source>
</evidence>
<comment type="caution">
    <text evidence="5">The sequence shown here is derived from an EMBL/GenBank/DDBJ whole genome shotgun (WGS) entry which is preliminary data.</text>
</comment>
<dbReference type="InterPro" id="IPR002818">
    <property type="entry name" value="DJ-1/PfpI"/>
</dbReference>
<accession>A0ABV7A0E8</accession>
<dbReference type="SUPFAM" id="SSF52317">
    <property type="entry name" value="Class I glutamine amidotransferase-like"/>
    <property type="match status" value="1"/>
</dbReference>
<dbReference type="EMBL" id="JBHRSV010000028">
    <property type="protein sequence ID" value="MFC2927245.1"/>
    <property type="molecule type" value="Genomic_DNA"/>
</dbReference>
<feature type="domain" description="DJ-1/PfpI" evidence="4">
    <location>
        <begin position="66"/>
        <end position="269"/>
    </location>
</feature>
<keyword evidence="6" id="KW-1185">Reference proteome</keyword>
<dbReference type="RefSeq" id="WP_343163234.1">
    <property type="nucleotide sequence ID" value="NZ_JBHRSV010000028.1"/>
</dbReference>
<evidence type="ECO:0000313" key="5">
    <source>
        <dbReference type="EMBL" id="MFC2927245.1"/>
    </source>
</evidence>
<gene>
    <name evidence="5" type="ORF">ACFOOR_14150</name>
</gene>
<protein>
    <submittedName>
        <fullName evidence="5">Type 1 glutamine amidotransferase domain-containing protein</fullName>
    </submittedName>
</protein>
<dbReference type="Gene3D" id="3.40.50.880">
    <property type="match status" value="1"/>
</dbReference>
<evidence type="ECO:0000259" key="4">
    <source>
        <dbReference type="Pfam" id="PF01965"/>
    </source>
</evidence>
<keyword evidence="1" id="KW-0346">Stress response</keyword>
<dbReference type="Pfam" id="PF01965">
    <property type="entry name" value="DJ-1_PfpI"/>
    <property type="match status" value="1"/>
</dbReference>
<dbReference type="PANTHER" id="PTHR48094:SF11">
    <property type="entry name" value="GLUTATHIONE-INDEPENDENT GLYOXALASE HSP31-RELATED"/>
    <property type="match status" value="1"/>
</dbReference>
<proteinExistence type="inferred from homology"/>
<comment type="similarity">
    <text evidence="3">Belongs to the peptidase C56 family. HSP31-like subfamily.</text>
</comment>
<dbReference type="CDD" id="cd03141">
    <property type="entry name" value="GATase1_Hsp31_like"/>
    <property type="match status" value="1"/>
</dbReference>
<dbReference type="Proteomes" id="UP001595379">
    <property type="component" value="Unassembled WGS sequence"/>
</dbReference>
<keyword evidence="2" id="KW-0456">Lyase</keyword>
<name>A0ABV7A0E8_9PROT</name>